<dbReference type="AlphaFoldDB" id="A0A371H2I2"/>
<feature type="non-terminal residue" evidence="3">
    <location>
        <position position="1"/>
    </location>
</feature>
<evidence type="ECO:0000313" key="3">
    <source>
        <dbReference type="EMBL" id="RDX97010.1"/>
    </source>
</evidence>
<name>A0A371H2I2_MUCPR</name>
<gene>
    <name evidence="3" type="ORF">CR513_20272</name>
</gene>
<evidence type="ECO:0000313" key="4">
    <source>
        <dbReference type="Proteomes" id="UP000257109"/>
    </source>
</evidence>
<protein>
    <submittedName>
        <fullName evidence="3">Uncharacterized protein</fullName>
    </submittedName>
</protein>
<proteinExistence type="predicted"/>
<evidence type="ECO:0000256" key="2">
    <source>
        <dbReference type="SAM" id="Phobius"/>
    </source>
</evidence>
<accession>A0A371H2I2</accession>
<reference evidence="3" key="1">
    <citation type="submission" date="2018-05" db="EMBL/GenBank/DDBJ databases">
        <title>Draft genome of Mucuna pruriens seed.</title>
        <authorList>
            <person name="Nnadi N.E."/>
            <person name="Vos R."/>
            <person name="Hasami M.H."/>
            <person name="Devisetty U.K."/>
            <person name="Aguiy J.C."/>
        </authorList>
    </citation>
    <scope>NUCLEOTIDE SEQUENCE [LARGE SCALE GENOMIC DNA]</scope>
    <source>
        <strain evidence="3">JCA_2017</strain>
    </source>
</reference>
<comment type="caution">
    <text evidence="3">The sequence shown here is derived from an EMBL/GenBank/DDBJ whole genome shotgun (WGS) entry which is preliminary data.</text>
</comment>
<feature type="transmembrane region" description="Helical" evidence="2">
    <location>
        <begin position="55"/>
        <end position="74"/>
    </location>
</feature>
<organism evidence="3 4">
    <name type="scientific">Mucuna pruriens</name>
    <name type="common">Velvet bean</name>
    <name type="synonym">Dolichos pruriens</name>
    <dbReference type="NCBI Taxonomy" id="157652"/>
    <lineage>
        <taxon>Eukaryota</taxon>
        <taxon>Viridiplantae</taxon>
        <taxon>Streptophyta</taxon>
        <taxon>Embryophyta</taxon>
        <taxon>Tracheophyta</taxon>
        <taxon>Spermatophyta</taxon>
        <taxon>Magnoliopsida</taxon>
        <taxon>eudicotyledons</taxon>
        <taxon>Gunneridae</taxon>
        <taxon>Pentapetalae</taxon>
        <taxon>rosids</taxon>
        <taxon>fabids</taxon>
        <taxon>Fabales</taxon>
        <taxon>Fabaceae</taxon>
        <taxon>Papilionoideae</taxon>
        <taxon>50 kb inversion clade</taxon>
        <taxon>NPAAA clade</taxon>
        <taxon>indigoferoid/millettioid clade</taxon>
        <taxon>Phaseoleae</taxon>
        <taxon>Mucuna</taxon>
    </lineage>
</organism>
<sequence length="165" mass="18896">MKVPHRQWPKWRSSLHRLQFHLDRIQTDFDPISILLITSQSRKTMINPNLRGQRSFGIILGMGLVQVAYWLWMLRKLESRENLSLKEASRPKRRILAQKENLGPEEAISARPAILAQVALLARTDISGKNHSNIQGTTRDHRKSKLGNIPRLSQSDSIASVQVYA</sequence>
<dbReference type="Proteomes" id="UP000257109">
    <property type="component" value="Unassembled WGS sequence"/>
</dbReference>
<evidence type="ECO:0000256" key="1">
    <source>
        <dbReference type="SAM" id="MobiDB-lite"/>
    </source>
</evidence>
<keyword evidence="2" id="KW-0812">Transmembrane</keyword>
<dbReference type="EMBL" id="QJKJ01003756">
    <property type="protein sequence ID" value="RDX97010.1"/>
    <property type="molecule type" value="Genomic_DNA"/>
</dbReference>
<keyword evidence="2" id="KW-1133">Transmembrane helix</keyword>
<keyword evidence="4" id="KW-1185">Reference proteome</keyword>
<keyword evidence="2" id="KW-0472">Membrane</keyword>
<feature type="region of interest" description="Disordered" evidence="1">
    <location>
        <begin position="130"/>
        <end position="149"/>
    </location>
</feature>